<evidence type="ECO:0000313" key="3">
    <source>
        <dbReference type="Proteomes" id="UP000013911"/>
    </source>
</evidence>
<dbReference type="HOGENOM" id="CLU_093450_1_0_9"/>
<keyword evidence="1" id="KW-1133">Transmembrane helix</keyword>
<protein>
    <submittedName>
        <fullName evidence="2">Uncharacterized protein</fullName>
    </submittedName>
</protein>
<feature type="transmembrane region" description="Helical" evidence="1">
    <location>
        <begin position="40"/>
        <end position="59"/>
    </location>
</feature>
<dbReference type="eggNOG" id="ENOG502Z9I5">
    <property type="taxonomic scope" value="Bacteria"/>
</dbReference>
<dbReference type="AlphaFoldDB" id="R7ZIF6"/>
<dbReference type="OrthoDB" id="9781459at2"/>
<keyword evidence="1" id="KW-0472">Membrane</keyword>
<organism evidence="2 3">
    <name type="scientific">Lysinibacillus sphaericus OT4b.31</name>
    <dbReference type="NCBI Taxonomy" id="1285586"/>
    <lineage>
        <taxon>Bacteria</taxon>
        <taxon>Bacillati</taxon>
        <taxon>Bacillota</taxon>
        <taxon>Bacilli</taxon>
        <taxon>Bacillales</taxon>
        <taxon>Bacillaceae</taxon>
        <taxon>Lysinibacillus</taxon>
    </lineage>
</organism>
<feature type="transmembrane region" description="Helical" evidence="1">
    <location>
        <begin position="115"/>
        <end position="133"/>
    </location>
</feature>
<comment type="caution">
    <text evidence="2">The sequence shown here is derived from an EMBL/GenBank/DDBJ whole genome shotgun (WGS) entry which is preliminary data.</text>
</comment>
<dbReference type="PATRIC" id="fig|1285586.5.peg.891"/>
<evidence type="ECO:0000256" key="1">
    <source>
        <dbReference type="SAM" id="Phobius"/>
    </source>
</evidence>
<feature type="transmembrane region" description="Helical" evidence="1">
    <location>
        <begin position="161"/>
        <end position="181"/>
    </location>
</feature>
<feature type="transmembrane region" description="Helical" evidence="1">
    <location>
        <begin position="86"/>
        <end position="103"/>
    </location>
</feature>
<dbReference type="EMBL" id="AQPX01000008">
    <property type="protein sequence ID" value="EON73875.1"/>
    <property type="molecule type" value="Genomic_DNA"/>
</dbReference>
<reference evidence="2 3" key="1">
    <citation type="submission" date="2013-04" db="EMBL/GenBank/DDBJ databases">
        <title>Draft genome of the heavy metal tolerant bacterium Lysinibacillus sphaericus strain OT4b.31.</title>
        <authorList>
            <person name="Pena-Montenegro T.D."/>
            <person name="Dussan J."/>
        </authorList>
    </citation>
    <scope>NUCLEOTIDE SEQUENCE [LARGE SCALE GENOMIC DNA]</scope>
    <source>
        <strain evidence="2 3">OT4b.31</strain>
    </source>
</reference>
<dbReference type="InterPro" id="IPR011733">
    <property type="entry name" value="CHP02185_IM"/>
</dbReference>
<dbReference type="Proteomes" id="UP000013911">
    <property type="component" value="Unassembled WGS sequence"/>
</dbReference>
<dbReference type="Pfam" id="PF09605">
    <property type="entry name" value="Trep_Strep"/>
    <property type="match status" value="1"/>
</dbReference>
<accession>R7ZIF6</accession>
<keyword evidence="1" id="KW-0812">Transmembrane</keyword>
<feature type="transmembrane region" description="Helical" evidence="1">
    <location>
        <begin position="12"/>
        <end position="34"/>
    </location>
</feature>
<name>R7ZIF6_LYSSH</name>
<sequence length="195" mass="21581">MAKKRALRTEDFMTVGIYTSIYFTVLFAISLLGYMPIFNAILPILIGVFGGVPFILFLVKSERFGMITLSGIICGLIMTLMGGSGFYPLLAGLICGLIADVLYINLKSSSFSMSLSYAVFSLWTIGMYLPIYIHRTSYFSNITALYGADYAHALNSYIPDWTLFLFIFMTFVASLIGGMIGNRLLSKHFVKSGIV</sequence>
<feature type="transmembrane region" description="Helical" evidence="1">
    <location>
        <begin position="64"/>
        <end position="80"/>
    </location>
</feature>
<evidence type="ECO:0000313" key="2">
    <source>
        <dbReference type="EMBL" id="EON73875.1"/>
    </source>
</evidence>
<gene>
    <name evidence="2" type="ORF">H131_04399</name>
</gene>
<dbReference type="RefSeq" id="WP_010857844.1">
    <property type="nucleotide sequence ID" value="NZ_KB933398.1"/>
</dbReference>
<dbReference type="NCBIfam" id="TIGR02185">
    <property type="entry name" value="Trep_Strep"/>
    <property type="match status" value="1"/>
</dbReference>
<proteinExistence type="predicted"/>